<dbReference type="GO" id="GO:0000981">
    <property type="term" value="F:DNA-binding transcription factor activity, RNA polymerase II-specific"/>
    <property type="evidence" value="ECO:0007669"/>
    <property type="project" value="TreeGrafter"/>
</dbReference>
<dbReference type="SUPFAM" id="SSF57667">
    <property type="entry name" value="beta-beta-alpha zinc fingers"/>
    <property type="match status" value="1"/>
</dbReference>
<reference evidence="10 11" key="1">
    <citation type="journal article" date="2011" name="PLoS Pathog.">
        <title>Endophytic Life Strategies Decoded by Genome and Transcriptome Analyses of the Mutualistic Root Symbiont Piriformospora indica.</title>
        <authorList>
            <person name="Zuccaro A."/>
            <person name="Lahrmann U."/>
            <person name="Guldener U."/>
            <person name="Langen G."/>
            <person name="Pfiffi S."/>
            <person name="Biedenkopf D."/>
            <person name="Wong P."/>
            <person name="Samans B."/>
            <person name="Grimm C."/>
            <person name="Basiewicz M."/>
            <person name="Murat C."/>
            <person name="Martin F."/>
            <person name="Kogel K.H."/>
        </authorList>
    </citation>
    <scope>NUCLEOTIDE SEQUENCE [LARGE SCALE GENOMIC DNA]</scope>
    <source>
        <strain evidence="10 11">DSM 11827</strain>
    </source>
</reference>
<dbReference type="EMBL" id="CAFZ01000069">
    <property type="protein sequence ID" value="CCA69989.1"/>
    <property type="molecule type" value="Genomic_DNA"/>
</dbReference>
<gene>
    <name evidence="10" type="ORF">PIIN_03929</name>
</gene>
<feature type="region of interest" description="Disordered" evidence="8">
    <location>
        <begin position="1"/>
        <end position="29"/>
    </location>
</feature>
<accession>G4TF96</accession>
<organism evidence="10 11">
    <name type="scientific">Serendipita indica (strain DSM 11827)</name>
    <name type="common">Root endophyte fungus</name>
    <name type="synonym">Piriformospora indica</name>
    <dbReference type="NCBI Taxonomy" id="1109443"/>
    <lineage>
        <taxon>Eukaryota</taxon>
        <taxon>Fungi</taxon>
        <taxon>Dikarya</taxon>
        <taxon>Basidiomycota</taxon>
        <taxon>Agaricomycotina</taxon>
        <taxon>Agaricomycetes</taxon>
        <taxon>Sebacinales</taxon>
        <taxon>Serendipitaceae</taxon>
        <taxon>Serendipita</taxon>
    </lineage>
</organism>
<feature type="compositionally biased region" description="Low complexity" evidence="8">
    <location>
        <begin position="189"/>
        <end position="200"/>
    </location>
</feature>
<keyword evidence="5" id="KW-0862">Zinc</keyword>
<dbReference type="OrthoDB" id="8922241at2759"/>
<comment type="subcellular location">
    <subcellularLocation>
        <location evidence="1">Nucleus</location>
    </subcellularLocation>
</comment>
<evidence type="ECO:0000313" key="11">
    <source>
        <dbReference type="Proteomes" id="UP000007148"/>
    </source>
</evidence>
<dbReference type="PROSITE" id="PS00028">
    <property type="entry name" value="ZINC_FINGER_C2H2_1"/>
    <property type="match status" value="1"/>
</dbReference>
<keyword evidence="4 7" id="KW-0863">Zinc-finger</keyword>
<dbReference type="AlphaFoldDB" id="G4TF96"/>
<evidence type="ECO:0000259" key="9">
    <source>
        <dbReference type="PROSITE" id="PS50157"/>
    </source>
</evidence>
<dbReference type="GO" id="GO:0008270">
    <property type="term" value="F:zinc ion binding"/>
    <property type="evidence" value="ECO:0007669"/>
    <property type="project" value="UniProtKB-KW"/>
</dbReference>
<dbReference type="InterPro" id="IPR013087">
    <property type="entry name" value="Znf_C2H2_type"/>
</dbReference>
<dbReference type="Gene3D" id="3.30.160.60">
    <property type="entry name" value="Classic Zinc Finger"/>
    <property type="match status" value="1"/>
</dbReference>
<keyword evidence="3" id="KW-0677">Repeat</keyword>
<keyword evidence="2" id="KW-0479">Metal-binding</keyword>
<evidence type="ECO:0000256" key="8">
    <source>
        <dbReference type="SAM" id="MobiDB-lite"/>
    </source>
</evidence>
<evidence type="ECO:0000256" key="3">
    <source>
        <dbReference type="ARBA" id="ARBA00022737"/>
    </source>
</evidence>
<evidence type="ECO:0000256" key="2">
    <source>
        <dbReference type="ARBA" id="ARBA00022723"/>
    </source>
</evidence>
<protein>
    <recommendedName>
        <fullName evidence="9">C2H2-type domain-containing protein</fullName>
    </recommendedName>
</protein>
<dbReference type="InterPro" id="IPR036236">
    <property type="entry name" value="Znf_C2H2_sf"/>
</dbReference>
<dbReference type="GO" id="GO:0005634">
    <property type="term" value="C:nucleus"/>
    <property type="evidence" value="ECO:0007669"/>
    <property type="project" value="UniProtKB-SubCell"/>
</dbReference>
<dbReference type="PROSITE" id="PS50157">
    <property type="entry name" value="ZINC_FINGER_C2H2_2"/>
    <property type="match status" value="1"/>
</dbReference>
<evidence type="ECO:0000256" key="1">
    <source>
        <dbReference type="ARBA" id="ARBA00004123"/>
    </source>
</evidence>
<dbReference type="STRING" id="1109443.G4TF96"/>
<dbReference type="Proteomes" id="UP000007148">
    <property type="component" value="Unassembled WGS sequence"/>
</dbReference>
<evidence type="ECO:0000256" key="7">
    <source>
        <dbReference type="PROSITE-ProRule" id="PRU00042"/>
    </source>
</evidence>
<feature type="region of interest" description="Disordered" evidence="8">
    <location>
        <begin position="111"/>
        <end position="200"/>
    </location>
</feature>
<feature type="domain" description="C2H2-type" evidence="9">
    <location>
        <begin position="202"/>
        <end position="230"/>
    </location>
</feature>
<keyword evidence="6" id="KW-0539">Nucleus</keyword>
<dbReference type="PANTHER" id="PTHR24388:SF54">
    <property type="entry name" value="PROTEIN ESCARGOT"/>
    <property type="match status" value="1"/>
</dbReference>
<evidence type="ECO:0000256" key="6">
    <source>
        <dbReference type="ARBA" id="ARBA00023242"/>
    </source>
</evidence>
<dbReference type="HOGENOM" id="CLU_1001554_0_0_1"/>
<keyword evidence="11" id="KW-1185">Reference proteome</keyword>
<evidence type="ECO:0000256" key="4">
    <source>
        <dbReference type="ARBA" id="ARBA00022771"/>
    </source>
</evidence>
<evidence type="ECO:0000313" key="10">
    <source>
        <dbReference type="EMBL" id="CCA69989.1"/>
    </source>
</evidence>
<evidence type="ECO:0000256" key="5">
    <source>
        <dbReference type="ARBA" id="ARBA00022833"/>
    </source>
</evidence>
<name>G4TF96_SERID</name>
<proteinExistence type="predicted"/>
<dbReference type="InterPro" id="IPR050527">
    <property type="entry name" value="Snail/Krueppel_Znf"/>
</dbReference>
<dbReference type="InParanoid" id="G4TF96"/>
<dbReference type="GO" id="GO:0000978">
    <property type="term" value="F:RNA polymerase II cis-regulatory region sequence-specific DNA binding"/>
    <property type="evidence" value="ECO:0007669"/>
    <property type="project" value="TreeGrafter"/>
</dbReference>
<comment type="caution">
    <text evidence="10">The sequence shown here is derived from an EMBL/GenBank/DDBJ whole genome shotgun (WGS) entry which is preliminary data.</text>
</comment>
<dbReference type="PANTHER" id="PTHR24388">
    <property type="entry name" value="ZINC FINGER PROTEIN"/>
    <property type="match status" value="1"/>
</dbReference>
<sequence>MSQTDKDAGVPLEVKPHPPPIKRTSSPTTMSHPAFAAAYINAPPQQYAQYVSSPTYTATTYPTTSEHWQRSPQQYANMPTNQYYTTSLQMGPPEIANGAYVAQYSQWMPPPSIDGQGKPIESVSPSMYPLSDPSLPPRPRAGEPGPARTSRTTRRRSTQDVVSTAPQLDGEGAEMPENSSLASGKRSKASATASSSTDTKSFPCDLCTATFTRKGDCLRHRRSVHTHETPYDCQGCGENFSRSDVRGKHWKASPECEASHWKEVCRAMGRSGLVEQDK</sequence>